<dbReference type="GO" id="GO:0004190">
    <property type="term" value="F:aspartic-type endopeptidase activity"/>
    <property type="evidence" value="ECO:0007669"/>
    <property type="project" value="UniProtKB-KW"/>
</dbReference>
<evidence type="ECO:0000256" key="2">
    <source>
        <dbReference type="ARBA" id="ARBA00022596"/>
    </source>
</evidence>
<name>H3KCA3_9BURK</name>
<dbReference type="GO" id="GO:0016485">
    <property type="term" value="P:protein processing"/>
    <property type="evidence" value="ECO:0007669"/>
    <property type="project" value="InterPro"/>
</dbReference>
<evidence type="ECO:0000256" key="1">
    <source>
        <dbReference type="ARBA" id="ARBA00006814"/>
    </source>
</evidence>
<gene>
    <name evidence="8" type="ORF">HMPREF9440_00353</name>
</gene>
<proteinExistence type="inferred from homology"/>
<dbReference type="CDD" id="cd06062">
    <property type="entry name" value="H2MP_MemB-H2up"/>
    <property type="match status" value="1"/>
</dbReference>
<dbReference type="NCBIfam" id="TIGR00072">
    <property type="entry name" value="hydrog_prot"/>
    <property type="match status" value="1"/>
</dbReference>
<keyword evidence="9" id="KW-1185">Reference proteome</keyword>
<keyword evidence="3" id="KW-0645">Protease</keyword>
<evidence type="ECO:0000256" key="6">
    <source>
        <dbReference type="ARBA" id="ARBA00022801"/>
    </source>
</evidence>
<dbReference type="SUPFAM" id="SSF53163">
    <property type="entry name" value="HybD-like"/>
    <property type="match status" value="1"/>
</dbReference>
<accession>H3KCA3</accession>
<dbReference type="AlphaFoldDB" id="H3KCA3"/>
<dbReference type="PANTHER" id="PTHR30302:SF1">
    <property type="entry name" value="HYDROGENASE 2 MATURATION PROTEASE"/>
    <property type="match status" value="1"/>
</dbReference>
<dbReference type="InterPro" id="IPR000671">
    <property type="entry name" value="Peptidase_A31"/>
</dbReference>
<sequence>MEGIKRDPLATENRVNAEQGSWSRDVLVIGIGNILWADEGFGPRAASCFHKRFRDVPGVDVMDGGTLGNYLINEITSSRRILVFDCCDFKSEPGTFRVLSGEEVSLWRSTKISPHQTGLNDLLAMAEMMGSTPESLVVVGVQPEVLDDYGGSLSATCRARLADAMDAAAKVMADWGYQLEERTEEERAALPPLAWDELEMDAYEAGRPSDDDACRAGDERFMRRVAGHRENPFEDL</sequence>
<dbReference type="MEROPS" id="A31.002"/>
<dbReference type="STRING" id="762967.HMPREF9440_00353"/>
<keyword evidence="4 7" id="KW-0479">Metal-binding</keyword>
<feature type="binding site" evidence="7">
    <location>
        <position position="85"/>
    </location>
    <ligand>
        <name>Ni(2+)</name>
        <dbReference type="ChEBI" id="CHEBI:49786"/>
    </ligand>
</feature>
<dbReference type="Proteomes" id="UP000004956">
    <property type="component" value="Unassembled WGS sequence"/>
</dbReference>
<protein>
    <submittedName>
        <fullName evidence="8">Hydrogenase expression/formation protein</fullName>
    </submittedName>
</protein>
<dbReference type="OrthoDB" id="9792731at2"/>
<dbReference type="PRINTS" id="PR00446">
    <property type="entry name" value="HYDRGNUPTAKE"/>
</dbReference>
<dbReference type="GO" id="GO:0008047">
    <property type="term" value="F:enzyme activator activity"/>
    <property type="evidence" value="ECO:0007669"/>
    <property type="project" value="InterPro"/>
</dbReference>
<reference evidence="8 9" key="1">
    <citation type="submission" date="2011-11" db="EMBL/GenBank/DDBJ databases">
        <authorList>
            <person name="Weinstock G."/>
            <person name="Sodergren E."/>
            <person name="Clifton S."/>
            <person name="Fulton L."/>
            <person name="Fulton B."/>
            <person name="Courtney L."/>
            <person name="Fronick C."/>
            <person name="Harrison M."/>
            <person name="Strong C."/>
            <person name="Farmer C."/>
            <person name="Delahaunty K."/>
            <person name="Markovic C."/>
            <person name="Hall O."/>
            <person name="Minx P."/>
            <person name="Tomlinson C."/>
            <person name="Mitreva M."/>
            <person name="Hou S."/>
            <person name="Chen J."/>
            <person name="Wollam A."/>
            <person name="Pepin K.H."/>
            <person name="Johnson M."/>
            <person name="Bhonagiri V."/>
            <person name="Zhang X."/>
            <person name="Suruliraj S."/>
            <person name="Warren W."/>
            <person name="Chinwalla A."/>
            <person name="Mardis E.R."/>
            <person name="Wilson R.K."/>
        </authorList>
    </citation>
    <scope>NUCLEOTIDE SEQUENCE [LARGE SCALE GENOMIC DNA]</scope>
    <source>
        <strain evidence="8 9">YIT 11816</strain>
    </source>
</reference>
<evidence type="ECO:0000256" key="3">
    <source>
        <dbReference type="ARBA" id="ARBA00022670"/>
    </source>
</evidence>
<evidence type="ECO:0000256" key="5">
    <source>
        <dbReference type="ARBA" id="ARBA00022750"/>
    </source>
</evidence>
<dbReference type="NCBIfam" id="TIGR00140">
    <property type="entry name" value="hupD"/>
    <property type="match status" value="1"/>
</dbReference>
<dbReference type="Gene3D" id="3.40.50.1450">
    <property type="entry name" value="HybD-like"/>
    <property type="match status" value="1"/>
</dbReference>
<keyword evidence="2 7" id="KW-0533">Nickel</keyword>
<dbReference type="InterPro" id="IPR004419">
    <property type="entry name" value="Pept_A31_hyd_express"/>
</dbReference>
<keyword evidence="5" id="KW-0064">Aspartyl protease</keyword>
<dbReference type="PANTHER" id="PTHR30302">
    <property type="entry name" value="HYDROGENASE 1 MATURATION PROTEASE"/>
    <property type="match status" value="1"/>
</dbReference>
<evidence type="ECO:0000256" key="4">
    <source>
        <dbReference type="ARBA" id="ARBA00022723"/>
    </source>
</evidence>
<dbReference type="InterPro" id="IPR023430">
    <property type="entry name" value="Pept_HybD-like_dom_sf"/>
</dbReference>
<dbReference type="HOGENOM" id="CLU_099037_0_1_4"/>
<evidence type="ECO:0000256" key="7">
    <source>
        <dbReference type="PIRSR" id="PIRSR604419-1"/>
    </source>
</evidence>
<evidence type="ECO:0000313" key="8">
    <source>
        <dbReference type="EMBL" id="EHY32251.1"/>
    </source>
</evidence>
<dbReference type="FunFam" id="3.40.50.1450:FF:000002">
    <property type="entry name" value="Hydrogenase 1 maturation protease"/>
    <property type="match status" value="1"/>
</dbReference>
<evidence type="ECO:0000313" key="9">
    <source>
        <dbReference type="Proteomes" id="UP000004956"/>
    </source>
</evidence>
<dbReference type="GO" id="GO:0046872">
    <property type="term" value="F:metal ion binding"/>
    <property type="evidence" value="ECO:0007669"/>
    <property type="project" value="UniProtKB-KW"/>
</dbReference>
<feature type="binding site" evidence="7">
    <location>
        <position position="39"/>
    </location>
    <ligand>
        <name>Ni(2+)</name>
        <dbReference type="ChEBI" id="CHEBI:49786"/>
    </ligand>
</feature>
<organism evidence="8 9">
    <name type="scientific">Sutterella parvirubra YIT 11816</name>
    <dbReference type="NCBI Taxonomy" id="762967"/>
    <lineage>
        <taxon>Bacteria</taxon>
        <taxon>Pseudomonadati</taxon>
        <taxon>Pseudomonadota</taxon>
        <taxon>Betaproteobacteria</taxon>
        <taxon>Burkholderiales</taxon>
        <taxon>Sutterellaceae</taxon>
        <taxon>Sutterella</taxon>
    </lineage>
</organism>
<dbReference type="PATRIC" id="fig|762967.3.peg.297"/>
<comment type="caution">
    <text evidence="8">The sequence shown here is derived from an EMBL/GenBank/DDBJ whole genome shotgun (WGS) entry which is preliminary data.</text>
</comment>
<dbReference type="EMBL" id="AFBQ01000042">
    <property type="protein sequence ID" value="EHY32251.1"/>
    <property type="molecule type" value="Genomic_DNA"/>
</dbReference>
<keyword evidence="6" id="KW-0378">Hydrolase</keyword>
<comment type="similarity">
    <text evidence="1">Belongs to the peptidase A31 family.</text>
</comment>
<dbReference type="Pfam" id="PF01750">
    <property type="entry name" value="HycI"/>
    <property type="match status" value="1"/>
</dbReference>
<feature type="binding site" evidence="7">
    <location>
        <position position="115"/>
    </location>
    <ligand>
        <name>Ni(2+)</name>
        <dbReference type="ChEBI" id="CHEBI:49786"/>
    </ligand>
</feature>